<organism evidence="2 3">
    <name type="scientific">Oceanidesulfovibrio indonesiensis</name>
    <dbReference type="NCBI Taxonomy" id="54767"/>
    <lineage>
        <taxon>Bacteria</taxon>
        <taxon>Pseudomonadati</taxon>
        <taxon>Thermodesulfobacteriota</taxon>
        <taxon>Desulfovibrionia</taxon>
        <taxon>Desulfovibrionales</taxon>
        <taxon>Desulfovibrionaceae</taxon>
        <taxon>Oceanidesulfovibrio</taxon>
    </lineage>
</organism>
<feature type="transmembrane region" description="Helical" evidence="1">
    <location>
        <begin position="24"/>
        <end position="43"/>
    </location>
</feature>
<dbReference type="EMBL" id="QMIE01000004">
    <property type="protein sequence ID" value="TVM18412.1"/>
    <property type="molecule type" value="Genomic_DNA"/>
</dbReference>
<comment type="caution">
    <text evidence="2">The sequence shown here is derived from an EMBL/GenBank/DDBJ whole genome shotgun (WGS) entry which is preliminary data.</text>
</comment>
<reference evidence="2 3" key="1">
    <citation type="submission" date="2018-06" db="EMBL/GenBank/DDBJ databases">
        <title>Complete genome of Desulfovibrio indonesiensis P37SLT.</title>
        <authorList>
            <person name="Crispim J.S."/>
            <person name="Vidigal P.M.P."/>
            <person name="Silva L.C.F."/>
            <person name="Laguardia C.N."/>
            <person name="Araujo L.C."/>
            <person name="Dias R.S."/>
            <person name="Sousa M.P."/>
            <person name="Paula S.O."/>
            <person name="Silva C."/>
        </authorList>
    </citation>
    <scope>NUCLEOTIDE SEQUENCE [LARGE SCALE GENOMIC DNA]</scope>
    <source>
        <strain evidence="2 3">P37SLT</strain>
    </source>
</reference>
<evidence type="ECO:0000313" key="2">
    <source>
        <dbReference type="EMBL" id="TVM18412.1"/>
    </source>
</evidence>
<evidence type="ECO:0000256" key="1">
    <source>
        <dbReference type="SAM" id="Phobius"/>
    </source>
</evidence>
<gene>
    <name evidence="2" type="ORF">DPQ33_06600</name>
</gene>
<evidence type="ECO:0000313" key="3">
    <source>
        <dbReference type="Proteomes" id="UP000448292"/>
    </source>
</evidence>
<dbReference type="Proteomes" id="UP000448292">
    <property type="component" value="Unassembled WGS sequence"/>
</dbReference>
<dbReference type="AlphaFoldDB" id="A0A7M3MGG9"/>
<keyword evidence="3" id="KW-1185">Reference proteome</keyword>
<feature type="transmembrane region" description="Helical" evidence="1">
    <location>
        <begin position="55"/>
        <end position="77"/>
    </location>
</feature>
<protein>
    <submittedName>
        <fullName evidence="2">Uncharacterized protein</fullName>
    </submittedName>
</protein>
<keyword evidence="1" id="KW-0472">Membrane</keyword>
<name>A0A7M3MGG9_9BACT</name>
<proteinExistence type="predicted"/>
<keyword evidence="1" id="KW-0812">Transmembrane</keyword>
<accession>A0A7M3MGG9</accession>
<feature type="transmembrane region" description="Helical" evidence="1">
    <location>
        <begin position="83"/>
        <end position="107"/>
    </location>
</feature>
<keyword evidence="1" id="KW-1133">Transmembrane helix</keyword>
<sequence>MLWGDVLVSIALLFPALTFYQPSVRFYAVAGIVLSLGVEVRAIRAVRRGAPRSGALLLCLAGLFGFYAVHNFVWLGMTSLRPTWHGVVFALAGAFFAWAAVGVLRLWSRW</sequence>